<feature type="region of interest" description="Disordered" evidence="1">
    <location>
        <begin position="213"/>
        <end position="247"/>
    </location>
</feature>
<gene>
    <name evidence="2" type="ORF">R3P38DRAFT_3245730</name>
</gene>
<accession>A0AAV9Z069</accession>
<evidence type="ECO:0000256" key="1">
    <source>
        <dbReference type="SAM" id="MobiDB-lite"/>
    </source>
</evidence>
<keyword evidence="3" id="KW-1185">Reference proteome</keyword>
<reference evidence="2 3" key="1">
    <citation type="journal article" date="2024" name="J Genomics">
        <title>Draft genome sequencing and assembly of Favolaschia claudopus CIRM-BRFM 2984 isolated from oak limbs.</title>
        <authorList>
            <person name="Navarro D."/>
            <person name="Drula E."/>
            <person name="Chaduli D."/>
            <person name="Cazenave R."/>
            <person name="Ahrendt S."/>
            <person name="Wang J."/>
            <person name="Lipzen A."/>
            <person name="Daum C."/>
            <person name="Barry K."/>
            <person name="Grigoriev I.V."/>
            <person name="Favel A."/>
            <person name="Rosso M.N."/>
            <person name="Martin F."/>
        </authorList>
    </citation>
    <scope>NUCLEOTIDE SEQUENCE [LARGE SCALE GENOMIC DNA]</scope>
    <source>
        <strain evidence="2 3">CIRM-BRFM 2984</strain>
    </source>
</reference>
<evidence type="ECO:0000313" key="3">
    <source>
        <dbReference type="Proteomes" id="UP001362999"/>
    </source>
</evidence>
<sequence>MHILDFVLIESLQTSVEAPTCAVGDDVCIKLESDELMRARPHPSSSAPLFNAVSAIVRRPSPIAHRKPKPVPYHHRGVSTPVRCLVLSSCVRAMQSRFSRYRPHLELVRRCTGAGWSQGWVWWWMLSAKGMVRGQRKAYGWDRCRRMVMWGKGKAYADLYHLFVIPASSSPPPVSVTPMAEHWGVDISSARRVDCNEGRVCGWWADCGCAKTDGSGEKNSEGRGEDEGSGLDSSEWGGEEDKGVDEDDVEAHACTLSALALRVQAALSHRHRGPHRRRRFGPFAAYLLTLVLPTRGPRHLPLAQIISAIPPSPAMPQTRSLAWSPTPRPIADEWCYDCMRPRRAQVWRVTPDEARERSVAFLVGILVFACPSSVVPAGVDEDDVPATCFPLWIGAQCVALLLSSAAAGAHRPRPSAHITALDAFPHALAIRQVDRPQAQQQLSLPLSFLCSSSPHNFTVEGGHARTLSAADAPPSSS</sequence>
<protein>
    <submittedName>
        <fullName evidence="2">Uncharacterized protein</fullName>
    </submittedName>
</protein>
<proteinExistence type="predicted"/>
<dbReference type="EMBL" id="JAWWNJ010000263">
    <property type="protein sequence ID" value="KAK6966606.1"/>
    <property type="molecule type" value="Genomic_DNA"/>
</dbReference>
<comment type="caution">
    <text evidence="2">The sequence shown here is derived from an EMBL/GenBank/DDBJ whole genome shotgun (WGS) entry which is preliminary data.</text>
</comment>
<evidence type="ECO:0000313" key="2">
    <source>
        <dbReference type="EMBL" id="KAK6966606.1"/>
    </source>
</evidence>
<feature type="compositionally biased region" description="Basic and acidic residues" evidence="1">
    <location>
        <begin position="214"/>
        <end position="226"/>
    </location>
</feature>
<name>A0AAV9Z069_9AGAR</name>
<dbReference type="Proteomes" id="UP001362999">
    <property type="component" value="Unassembled WGS sequence"/>
</dbReference>
<organism evidence="2 3">
    <name type="scientific">Favolaschia claudopus</name>
    <dbReference type="NCBI Taxonomy" id="2862362"/>
    <lineage>
        <taxon>Eukaryota</taxon>
        <taxon>Fungi</taxon>
        <taxon>Dikarya</taxon>
        <taxon>Basidiomycota</taxon>
        <taxon>Agaricomycotina</taxon>
        <taxon>Agaricomycetes</taxon>
        <taxon>Agaricomycetidae</taxon>
        <taxon>Agaricales</taxon>
        <taxon>Marasmiineae</taxon>
        <taxon>Mycenaceae</taxon>
        <taxon>Favolaschia</taxon>
    </lineage>
</organism>
<dbReference type="AlphaFoldDB" id="A0AAV9Z069"/>